<feature type="transmembrane region" description="Helical" evidence="6">
    <location>
        <begin position="231"/>
        <end position="248"/>
    </location>
</feature>
<dbReference type="InterPro" id="IPR036259">
    <property type="entry name" value="MFS_trans_sf"/>
</dbReference>
<accession>A0ABV5AWY8</accession>
<feature type="transmembrane region" description="Helical" evidence="6">
    <location>
        <begin position="260"/>
        <end position="287"/>
    </location>
</feature>
<gene>
    <name evidence="8" type="ORF">ACE41H_18365</name>
</gene>
<evidence type="ECO:0000256" key="3">
    <source>
        <dbReference type="ARBA" id="ARBA00022692"/>
    </source>
</evidence>
<feature type="transmembrane region" description="Helical" evidence="6">
    <location>
        <begin position="148"/>
        <end position="170"/>
    </location>
</feature>
<dbReference type="Gene3D" id="1.20.1720.10">
    <property type="entry name" value="Multidrug resistance protein D"/>
    <property type="match status" value="1"/>
</dbReference>
<feature type="transmembrane region" description="Helical" evidence="6">
    <location>
        <begin position="119"/>
        <end position="136"/>
    </location>
</feature>
<comment type="subcellular location">
    <subcellularLocation>
        <location evidence="1">Cell membrane</location>
        <topology evidence="1">Multi-pass membrane protein</topology>
    </subcellularLocation>
</comment>
<dbReference type="SUPFAM" id="SSF103473">
    <property type="entry name" value="MFS general substrate transporter"/>
    <property type="match status" value="1"/>
</dbReference>
<keyword evidence="4 6" id="KW-1133">Transmembrane helix</keyword>
<keyword evidence="9" id="KW-1185">Reference proteome</keyword>
<dbReference type="PROSITE" id="PS50850">
    <property type="entry name" value="MFS"/>
    <property type="match status" value="1"/>
</dbReference>
<feature type="transmembrane region" description="Helical" evidence="6">
    <location>
        <begin position="176"/>
        <end position="194"/>
    </location>
</feature>
<proteinExistence type="predicted"/>
<evidence type="ECO:0000256" key="2">
    <source>
        <dbReference type="ARBA" id="ARBA00022448"/>
    </source>
</evidence>
<evidence type="ECO:0000256" key="5">
    <source>
        <dbReference type="ARBA" id="ARBA00023136"/>
    </source>
</evidence>
<dbReference type="PANTHER" id="PTHR42718:SF9">
    <property type="entry name" value="MAJOR FACILITATOR SUPERFAMILY MULTIDRUG TRANSPORTER MFSC"/>
    <property type="match status" value="1"/>
</dbReference>
<feature type="transmembrane region" description="Helical" evidence="6">
    <location>
        <begin position="430"/>
        <end position="449"/>
    </location>
</feature>
<feature type="transmembrane region" description="Helical" evidence="6">
    <location>
        <begin position="90"/>
        <end position="113"/>
    </location>
</feature>
<feature type="transmembrane region" description="Helical" evidence="6">
    <location>
        <begin position="23"/>
        <end position="46"/>
    </location>
</feature>
<feature type="transmembrane region" description="Helical" evidence="6">
    <location>
        <begin position="58"/>
        <end position="78"/>
    </location>
</feature>
<name>A0ABV5AWY8_9BACL</name>
<feature type="transmembrane region" description="Helical" evidence="6">
    <location>
        <begin position="206"/>
        <end position="225"/>
    </location>
</feature>
<dbReference type="PRINTS" id="PR01036">
    <property type="entry name" value="TCRTETB"/>
</dbReference>
<dbReference type="CDD" id="cd17321">
    <property type="entry name" value="MFS_MMR_MDR_like"/>
    <property type="match status" value="1"/>
</dbReference>
<keyword evidence="2" id="KW-0813">Transport</keyword>
<evidence type="ECO:0000313" key="8">
    <source>
        <dbReference type="EMBL" id="MFB5268730.1"/>
    </source>
</evidence>
<dbReference type="RefSeq" id="WP_375356995.1">
    <property type="nucleotide sequence ID" value="NZ_JBHHMI010000019.1"/>
</dbReference>
<reference evidence="8 9" key="1">
    <citation type="submission" date="2024-09" db="EMBL/GenBank/DDBJ databases">
        <title>Paenibacillus zeirhizospherea sp. nov., isolated from surface of the maize (Zea mays) roots in a horticulture field, Hungary.</title>
        <authorList>
            <person name="Marton D."/>
            <person name="Farkas M."/>
            <person name="Bedics A."/>
            <person name="Toth E."/>
            <person name="Tancsics A."/>
            <person name="Boka K."/>
            <person name="Maroti G."/>
            <person name="Kriszt B."/>
            <person name="Cserhati M."/>
        </authorList>
    </citation>
    <scope>NUCLEOTIDE SEQUENCE [LARGE SCALE GENOMIC DNA]</scope>
    <source>
        <strain evidence="8 9">KCTC 33519</strain>
    </source>
</reference>
<evidence type="ECO:0000256" key="6">
    <source>
        <dbReference type="SAM" id="Phobius"/>
    </source>
</evidence>
<evidence type="ECO:0000256" key="1">
    <source>
        <dbReference type="ARBA" id="ARBA00004651"/>
    </source>
</evidence>
<evidence type="ECO:0000259" key="7">
    <source>
        <dbReference type="PROSITE" id="PS50850"/>
    </source>
</evidence>
<dbReference type="InterPro" id="IPR020846">
    <property type="entry name" value="MFS_dom"/>
</dbReference>
<feature type="domain" description="Major facilitator superfamily (MFS) profile" evidence="7">
    <location>
        <begin position="24"/>
        <end position="453"/>
    </location>
</feature>
<dbReference type="PANTHER" id="PTHR42718">
    <property type="entry name" value="MAJOR FACILITATOR SUPERFAMILY MULTIDRUG TRANSPORTER MFSC"/>
    <property type="match status" value="1"/>
</dbReference>
<feature type="transmembrane region" description="Helical" evidence="6">
    <location>
        <begin position="389"/>
        <end position="410"/>
    </location>
</feature>
<dbReference type="Proteomes" id="UP001580346">
    <property type="component" value="Unassembled WGS sequence"/>
</dbReference>
<comment type="caution">
    <text evidence="8">The sequence shown here is derived from an EMBL/GenBank/DDBJ whole genome shotgun (WGS) entry which is preliminary data.</text>
</comment>
<dbReference type="InterPro" id="IPR011701">
    <property type="entry name" value="MFS"/>
</dbReference>
<dbReference type="Pfam" id="PF07690">
    <property type="entry name" value="MFS_1"/>
    <property type="match status" value="1"/>
</dbReference>
<keyword evidence="5 6" id="KW-0472">Membrane</keyword>
<keyword evidence="3 6" id="KW-0812">Transmembrane</keyword>
<evidence type="ECO:0000313" key="9">
    <source>
        <dbReference type="Proteomes" id="UP001580346"/>
    </source>
</evidence>
<sequence>MKAASTDVTSSLPAEGDLKKESVLTLLLGLAVVLAIMNTSMFNLALPEIGAAFGLEDSVASLIVTSYSIMFAISSITYSRLSDFVPLRRLLVIGLLTLGIAALGGLFSTSFWFLLAMRVLQAAGAGAVISLSMVLFTRYIPIERRGKAMAFIMSAVSLGLGLGPVAGGAIVDYFGWRYLFVITAISLVLVPFFYRSIPKEEPTRGVFDTLGAIFIAVGTTGVLLFLTSHSWLALAAGVLGLVLFILRIRFASEPFVQPALFANASYTALSLVGILSYLCSFATLFLIPQILVHRFDFTASQAGFVIFPGSLLAIVASRKVGSIIDRHGNSAILRYAPLMVLSATILFALFAGNSWLSIVFIYLLNSLGFTMLSSSVSNEISRILPNAQVGSGMGLFQLLQFFSGAFSVAIASSAMEWQKGLSLPAAYSNIFWGLMIMALLSFISAYAYLRGARLLVAQNKSGSLEV</sequence>
<dbReference type="Gene3D" id="1.20.1250.20">
    <property type="entry name" value="MFS general substrate transporter like domains"/>
    <property type="match status" value="1"/>
</dbReference>
<protein>
    <submittedName>
        <fullName evidence="8">MFS transporter</fullName>
    </submittedName>
</protein>
<feature type="transmembrane region" description="Helical" evidence="6">
    <location>
        <begin position="332"/>
        <end position="352"/>
    </location>
</feature>
<feature type="transmembrane region" description="Helical" evidence="6">
    <location>
        <begin position="358"/>
        <end position="377"/>
    </location>
</feature>
<dbReference type="EMBL" id="JBHHMI010000019">
    <property type="protein sequence ID" value="MFB5268730.1"/>
    <property type="molecule type" value="Genomic_DNA"/>
</dbReference>
<feature type="transmembrane region" description="Helical" evidence="6">
    <location>
        <begin position="299"/>
        <end position="320"/>
    </location>
</feature>
<evidence type="ECO:0000256" key="4">
    <source>
        <dbReference type="ARBA" id="ARBA00022989"/>
    </source>
</evidence>
<organism evidence="8 9">
    <name type="scientific">Paenibacillus enshidis</name>
    <dbReference type="NCBI Taxonomy" id="1458439"/>
    <lineage>
        <taxon>Bacteria</taxon>
        <taxon>Bacillati</taxon>
        <taxon>Bacillota</taxon>
        <taxon>Bacilli</taxon>
        <taxon>Bacillales</taxon>
        <taxon>Paenibacillaceae</taxon>
        <taxon>Paenibacillus</taxon>
    </lineage>
</organism>